<dbReference type="InterPro" id="IPR004043">
    <property type="entry name" value="LCCL"/>
</dbReference>
<dbReference type="PANTHER" id="PTHR31331:SF1">
    <property type="entry name" value="CYSTEINE RICH SECRETORY PROTEIN LCCL DOMAIN CONTAINING 2"/>
    <property type="match status" value="1"/>
</dbReference>
<feature type="transmembrane region" description="Helical" evidence="1">
    <location>
        <begin position="241"/>
        <end position="262"/>
    </location>
</feature>
<gene>
    <name evidence="3" type="ORF">BDZ90DRAFT_205004</name>
</gene>
<feature type="transmembrane region" description="Helical" evidence="1">
    <location>
        <begin position="307"/>
        <end position="325"/>
    </location>
</feature>
<organism evidence="3 4">
    <name type="scientific">Jaminaea rosea</name>
    <dbReference type="NCBI Taxonomy" id="1569628"/>
    <lineage>
        <taxon>Eukaryota</taxon>
        <taxon>Fungi</taxon>
        <taxon>Dikarya</taxon>
        <taxon>Basidiomycota</taxon>
        <taxon>Ustilaginomycotina</taxon>
        <taxon>Exobasidiomycetes</taxon>
        <taxon>Microstromatales</taxon>
        <taxon>Microstromatales incertae sedis</taxon>
        <taxon>Jaminaea</taxon>
    </lineage>
</organism>
<dbReference type="Gene3D" id="2.170.130.20">
    <property type="entry name" value="LCCL-like domain"/>
    <property type="match status" value="1"/>
</dbReference>
<dbReference type="PROSITE" id="PS50820">
    <property type="entry name" value="LCCL"/>
    <property type="match status" value="1"/>
</dbReference>
<keyword evidence="1" id="KW-0472">Membrane</keyword>
<feature type="transmembrane region" description="Helical" evidence="1">
    <location>
        <begin position="162"/>
        <end position="190"/>
    </location>
</feature>
<protein>
    <recommendedName>
        <fullName evidence="2">LCCL domain-containing protein</fullName>
    </recommendedName>
</protein>
<proteinExistence type="predicted"/>
<feature type="transmembrane region" description="Helical" evidence="1">
    <location>
        <begin position="274"/>
        <end position="295"/>
    </location>
</feature>
<dbReference type="Pfam" id="PF03815">
    <property type="entry name" value="LCCL"/>
    <property type="match status" value="1"/>
</dbReference>
<keyword evidence="1" id="KW-1133">Transmembrane helix</keyword>
<keyword evidence="4" id="KW-1185">Reference proteome</keyword>
<evidence type="ECO:0000259" key="2">
    <source>
        <dbReference type="PROSITE" id="PS50820"/>
    </source>
</evidence>
<evidence type="ECO:0000256" key="1">
    <source>
        <dbReference type="SAM" id="Phobius"/>
    </source>
</evidence>
<dbReference type="EMBL" id="KZ819676">
    <property type="protein sequence ID" value="PWN25347.1"/>
    <property type="molecule type" value="Genomic_DNA"/>
</dbReference>
<reference evidence="3 4" key="1">
    <citation type="journal article" date="2018" name="Mol. Biol. Evol.">
        <title>Broad Genomic Sampling Reveals a Smut Pathogenic Ancestry of the Fungal Clade Ustilaginomycotina.</title>
        <authorList>
            <person name="Kijpornyongpan T."/>
            <person name="Mondo S.J."/>
            <person name="Barry K."/>
            <person name="Sandor L."/>
            <person name="Lee J."/>
            <person name="Lipzen A."/>
            <person name="Pangilinan J."/>
            <person name="LaButti K."/>
            <person name="Hainaut M."/>
            <person name="Henrissat B."/>
            <person name="Grigoriev I.V."/>
            <person name="Spatafora J.W."/>
            <person name="Aime M.C."/>
        </authorList>
    </citation>
    <scope>NUCLEOTIDE SEQUENCE [LARGE SCALE GENOMIC DNA]</scope>
    <source>
        <strain evidence="3 4">MCA 5214</strain>
    </source>
</reference>
<dbReference type="InterPro" id="IPR036609">
    <property type="entry name" value="LCCL_sf"/>
</dbReference>
<dbReference type="AlphaFoldDB" id="A0A316UJ73"/>
<feature type="transmembrane region" description="Helical" evidence="1">
    <location>
        <begin position="210"/>
        <end position="229"/>
    </location>
</feature>
<feature type="transmembrane region" description="Helical" evidence="1">
    <location>
        <begin position="331"/>
        <end position="359"/>
    </location>
</feature>
<evidence type="ECO:0000313" key="4">
    <source>
        <dbReference type="Proteomes" id="UP000245884"/>
    </source>
</evidence>
<feature type="domain" description="LCCL" evidence="2">
    <location>
        <begin position="19"/>
        <end position="127"/>
    </location>
</feature>
<name>A0A316UJ73_9BASI</name>
<dbReference type="SUPFAM" id="SSF69848">
    <property type="entry name" value="LCCL domain"/>
    <property type="match status" value="1"/>
</dbReference>
<dbReference type="GeneID" id="37025747"/>
<evidence type="ECO:0000313" key="3">
    <source>
        <dbReference type="EMBL" id="PWN25347.1"/>
    </source>
</evidence>
<accession>A0A316UJ73</accession>
<dbReference type="InterPro" id="IPR051957">
    <property type="entry name" value="CRISP-LCCL_domain"/>
</dbReference>
<feature type="non-terminal residue" evidence="3">
    <location>
        <position position="1"/>
    </location>
</feature>
<dbReference type="SMART" id="SM00603">
    <property type="entry name" value="LCCL"/>
    <property type="match status" value="1"/>
</dbReference>
<sequence>ASSGSEVTPSFYGCTTTYWAQNERCGVDGESCRPFSQNTSVAFRCPSGCSGTVLGAARAVGTELPNFTPLIVGGGDQERGVYRGDSWVCPAAVHAGIIDDRTGGCGQLWLSGSYAGFVGKDANGLKSEDFNSTFPVSYFFQQGSRTSKCTDRRNDVYILDSVFSSLVGFVLQPRPIVWLWTLISMGFWHINYASEPRDYPPAPGDPMGDFLPTLFVGYALWRLVFRFVWPAFARLPIERTIWTLGFFWLGVLLNVVFADLPLQRLVASDIAQQPGALTALIIIIVVVIIIAVNQVRVIRKTGYLPKYLTLAAVGGVLIGLLVAVPETGLRLHHYIIALVLLPFTAFETRLSLIYSAFLLGMFLNGVGRWGFDGIIQDESVIQGDSVSNSGGIPTFLNASANFTGLLSLNASSPANASRVYWQPLPTNESYDGFDLMVDDVLRLSATGQNYFDLAEIAGFFVGDASASNATFFPGGSAAANVNATVAALPHYLRLAYTTDGSPGDFTRAAVAYPNGTFVMPEEG</sequence>
<dbReference type="PANTHER" id="PTHR31331">
    <property type="entry name" value="LCCL DOMAIN PROTEIN (AFU_ORTHOLOGUE AFUA_5G08630)"/>
    <property type="match status" value="1"/>
</dbReference>
<keyword evidence="1" id="KW-0812">Transmembrane</keyword>
<dbReference type="Proteomes" id="UP000245884">
    <property type="component" value="Unassembled WGS sequence"/>
</dbReference>
<dbReference type="RefSeq" id="XP_025359959.1">
    <property type="nucleotide sequence ID" value="XM_025503924.1"/>
</dbReference>
<dbReference type="STRING" id="1569628.A0A316UJ73"/>
<feature type="non-terminal residue" evidence="3">
    <location>
        <position position="523"/>
    </location>
</feature>
<dbReference type="OrthoDB" id="441660at2759"/>